<evidence type="ECO:0000313" key="2">
    <source>
        <dbReference type="EMBL" id="KAG7600366.1"/>
    </source>
</evidence>
<name>A0A8T2CPR8_ARASU</name>
<feature type="region of interest" description="Disordered" evidence="1">
    <location>
        <begin position="1"/>
        <end position="42"/>
    </location>
</feature>
<feature type="compositionally biased region" description="Basic residues" evidence="1">
    <location>
        <begin position="29"/>
        <end position="42"/>
    </location>
</feature>
<dbReference type="EMBL" id="JAEFBJ010000006">
    <property type="protein sequence ID" value="KAG7600366.1"/>
    <property type="molecule type" value="Genomic_DNA"/>
</dbReference>
<evidence type="ECO:0000313" key="3">
    <source>
        <dbReference type="Proteomes" id="UP000694251"/>
    </source>
</evidence>
<keyword evidence="3" id="KW-1185">Reference proteome</keyword>
<gene>
    <name evidence="2" type="ORF">ISN44_As06g044760</name>
</gene>
<proteinExistence type="predicted"/>
<sequence length="42" mass="4678">MLVKPSTPEAKPAYTTEKASAARQETRLKRGQSHRKRIAGNI</sequence>
<organism evidence="2 3">
    <name type="scientific">Arabidopsis suecica</name>
    <name type="common">Swedish thale-cress</name>
    <name type="synonym">Cardaminopsis suecica</name>
    <dbReference type="NCBI Taxonomy" id="45249"/>
    <lineage>
        <taxon>Eukaryota</taxon>
        <taxon>Viridiplantae</taxon>
        <taxon>Streptophyta</taxon>
        <taxon>Embryophyta</taxon>
        <taxon>Tracheophyta</taxon>
        <taxon>Spermatophyta</taxon>
        <taxon>Magnoliopsida</taxon>
        <taxon>eudicotyledons</taxon>
        <taxon>Gunneridae</taxon>
        <taxon>Pentapetalae</taxon>
        <taxon>rosids</taxon>
        <taxon>malvids</taxon>
        <taxon>Brassicales</taxon>
        <taxon>Brassicaceae</taxon>
        <taxon>Camelineae</taxon>
        <taxon>Arabidopsis</taxon>
    </lineage>
</organism>
<comment type="caution">
    <text evidence="2">The sequence shown here is derived from an EMBL/GenBank/DDBJ whole genome shotgun (WGS) entry which is preliminary data.</text>
</comment>
<reference evidence="2 3" key="1">
    <citation type="submission" date="2020-12" db="EMBL/GenBank/DDBJ databases">
        <title>Concerted genomic and epigenomic changes stabilize Arabidopsis allopolyploids.</title>
        <authorList>
            <person name="Chen Z."/>
        </authorList>
    </citation>
    <scope>NUCLEOTIDE SEQUENCE [LARGE SCALE GENOMIC DNA]</scope>
    <source>
        <strain evidence="2">As9502</strain>
        <tissue evidence="2">Leaf</tissue>
    </source>
</reference>
<dbReference type="Proteomes" id="UP000694251">
    <property type="component" value="Chromosome 6"/>
</dbReference>
<protein>
    <submittedName>
        <fullName evidence="2">Uncharacterized protein</fullName>
    </submittedName>
</protein>
<accession>A0A8T2CPR8</accession>
<dbReference type="AlphaFoldDB" id="A0A8T2CPR8"/>
<evidence type="ECO:0000256" key="1">
    <source>
        <dbReference type="SAM" id="MobiDB-lite"/>
    </source>
</evidence>